<sequence>MTYTEEGRAMSIASCMTDVPHPGVFIAEELEARDWLQRDLAYILGVPEQTVNMIVSGKRGISPEMAKALGDAFDVAPAFFSNLQNAYEMSKARAPDPAVARRALLQSIFPVREMIKRAWLEDTDVPLLEAQLMRFFRRNDLTAITHMAHASKKSGDYATDTPAQLAAQLAWLFRVRQICSEMITPAYSEARLRQAIAEFPRYMVDPEEVRHVPRILNDCGVRFAIVETFPKAKIDGVCFWEDHQTPVVGMSTRFDRIDNFWFVLRHELEHVLNKDGRGKSDEDVSVDTDLQSDNAHHLPPEEVRANAAAADFCVPTEELNSFFLRKAPYIGEKDVLGFARRIQRHPGIVVGQLQRLMERPEYLARLKVKVRQFVAQSAVVDGWGVPAPVQL</sequence>
<dbReference type="AlphaFoldDB" id="A0A2A4B7H3"/>
<accession>A0A2A4B7H3</accession>
<dbReference type="InterPro" id="IPR001387">
    <property type="entry name" value="Cro/C1-type_HTH"/>
</dbReference>
<dbReference type="PANTHER" id="PTHR36924">
    <property type="entry name" value="ANTITOXIN HIGA-1"/>
    <property type="match status" value="1"/>
</dbReference>
<evidence type="ECO:0000259" key="3">
    <source>
        <dbReference type="PROSITE" id="PS50943"/>
    </source>
</evidence>
<evidence type="ECO:0000256" key="1">
    <source>
        <dbReference type="ARBA" id="ARBA00007227"/>
    </source>
</evidence>
<dbReference type="EMBL" id="NWMW01000001">
    <property type="protein sequence ID" value="PCD03729.1"/>
    <property type="molecule type" value="Genomic_DNA"/>
</dbReference>
<dbReference type="PANTHER" id="PTHR36924:SF1">
    <property type="entry name" value="ANTITOXIN HIGA-1"/>
    <property type="match status" value="1"/>
</dbReference>
<protein>
    <submittedName>
        <fullName evidence="4">Addiction module antidote protein, HigA family</fullName>
    </submittedName>
</protein>
<dbReference type="InterPro" id="IPR010359">
    <property type="entry name" value="IrrE_HExxH"/>
</dbReference>
<organism evidence="4 5">
    <name type="scientific">Sphingomonas spermidinifaciens</name>
    <dbReference type="NCBI Taxonomy" id="1141889"/>
    <lineage>
        <taxon>Bacteria</taxon>
        <taxon>Pseudomonadati</taxon>
        <taxon>Pseudomonadota</taxon>
        <taxon>Alphaproteobacteria</taxon>
        <taxon>Sphingomonadales</taxon>
        <taxon>Sphingomonadaceae</taxon>
        <taxon>Sphingomonas</taxon>
    </lineage>
</organism>
<feature type="domain" description="HTH cro/C1-type" evidence="3">
    <location>
        <begin position="26"/>
        <end position="80"/>
    </location>
</feature>
<evidence type="ECO:0000256" key="2">
    <source>
        <dbReference type="ARBA" id="ARBA00023125"/>
    </source>
</evidence>
<dbReference type="GO" id="GO:0003677">
    <property type="term" value="F:DNA binding"/>
    <property type="evidence" value="ECO:0007669"/>
    <property type="project" value="UniProtKB-KW"/>
</dbReference>
<dbReference type="PROSITE" id="PS50943">
    <property type="entry name" value="HTH_CROC1"/>
    <property type="match status" value="1"/>
</dbReference>
<comment type="caution">
    <text evidence="4">The sequence shown here is derived from an EMBL/GenBank/DDBJ whole genome shotgun (WGS) entry which is preliminary data.</text>
</comment>
<evidence type="ECO:0000313" key="4">
    <source>
        <dbReference type="EMBL" id="PCD03729.1"/>
    </source>
</evidence>
<dbReference type="Pfam" id="PF01381">
    <property type="entry name" value="HTH_3"/>
    <property type="match status" value="1"/>
</dbReference>
<dbReference type="Gene3D" id="1.10.260.40">
    <property type="entry name" value="lambda repressor-like DNA-binding domains"/>
    <property type="match status" value="1"/>
</dbReference>
<dbReference type="SUPFAM" id="SSF47413">
    <property type="entry name" value="lambda repressor-like DNA-binding domains"/>
    <property type="match status" value="1"/>
</dbReference>
<proteinExistence type="inferred from homology"/>
<dbReference type="SMART" id="SM00530">
    <property type="entry name" value="HTH_XRE"/>
    <property type="match status" value="1"/>
</dbReference>
<dbReference type="InterPro" id="IPR013430">
    <property type="entry name" value="Toxin_antidote_HigA"/>
</dbReference>
<keyword evidence="2" id="KW-0238">DNA-binding</keyword>
<dbReference type="CDD" id="cd00093">
    <property type="entry name" value="HTH_XRE"/>
    <property type="match status" value="1"/>
</dbReference>
<comment type="similarity">
    <text evidence="1">Belongs to the short-chain fatty acyl-CoA assimilation regulator (ScfR) family.</text>
</comment>
<dbReference type="NCBIfam" id="TIGR02607">
    <property type="entry name" value="antidote_HigA"/>
    <property type="match status" value="1"/>
</dbReference>
<dbReference type="OrthoDB" id="9794834at2"/>
<keyword evidence="5" id="KW-1185">Reference proteome</keyword>
<name>A0A2A4B7H3_9SPHN</name>
<gene>
    <name evidence="4" type="primary">higA</name>
    <name evidence="4" type="ORF">COC42_05095</name>
</gene>
<dbReference type="InterPro" id="IPR010982">
    <property type="entry name" value="Lambda_DNA-bd_dom_sf"/>
</dbReference>
<evidence type="ECO:0000313" key="5">
    <source>
        <dbReference type="Proteomes" id="UP000218366"/>
    </source>
</evidence>
<dbReference type="Proteomes" id="UP000218366">
    <property type="component" value="Unassembled WGS sequence"/>
</dbReference>
<dbReference type="Pfam" id="PF06114">
    <property type="entry name" value="Peptidase_M78"/>
    <property type="match status" value="1"/>
</dbReference>
<reference evidence="4 5" key="1">
    <citation type="submission" date="2017-09" db="EMBL/GenBank/DDBJ databases">
        <title>Sphingomonas spermidinifaciens 9NM-10, whole genome shotgun sequence.</title>
        <authorList>
            <person name="Feng G."/>
            <person name="Zhu H."/>
        </authorList>
    </citation>
    <scope>NUCLEOTIDE SEQUENCE [LARGE SCALE GENOMIC DNA]</scope>
    <source>
        <strain evidence="4 5">9NM-10</strain>
    </source>
</reference>